<keyword evidence="2" id="KW-0067">ATP-binding</keyword>
<dbReference type="SUPFAM" id="SSF52540">
    <property type="entry name" value="P-loop containing nucleoside triphosphate hydrolases"/>
    <property type="match status" value="1"/>
</dbReference>
<keyword evidence="1" id="KW-0547">Nucleotide-binding</keyword>
<dbReference type="InterPro" id="IPR000641">
    <property type="entry name" value="CbxX/CfxQ"/>
</dbReference>
<dbReference type="InterPro" id="IPR050773">
    <property type="entry name" value="CbxX/CfxQ_RuBisCO_ESX"/>
</dbReference>
<gene>
    <name evidence="3" type="ORF">Fot_08732</name>
</gene>
<sequence>MSVFPYSTYEDIPTLDDVKREISSIVGLHKIKIQLEKIVEKIISAENDASYSFRVVPPKPFHMLFVGNTGTGKSTVARILGKLFYLSGSLPSYDVIETGLRGKMKTGDGGILLVDIDERDLDSNKLEEIISVMDEEETSVIFAGNRIALNQSMKLNKELYKRFSASLLFDDFTCEELAMIIVKKMNDQGEDSPLRGFELDASCSTDNIAKVIGEESFEELRSQLNAYLVDQILLEAKTCLEKRVGSKPETKISLKDLGMGIGNATQIYKKLLCM</sequence>
<organism evidence="3 4">
    <name type="scientific">Forsythia ovata</name>
    <dbReference type="NCBI Taxonomy" id="205694"/>
    <lineage>
        <taxon>Eukaryota</taxon>
        <taxon>Viridiplantae</taxon>
        <taxon>Streptophyta</taxon>
        <taxon>Embryophyta</taxon>
        <taxon>Tracheophyta</taxon>
        <taxon>Spermatophyta</taxon>
        <taxon>Magnoliopsida</taxon>
        <taxon>eudicotyledons</taxon>
        <taxon>Gunneridae</taxon>
        <taxon>Pentapetalae</taxon>
        <taxon>asterids</taxon>
        <taxon>lamiids</taxon>
        <taxon>Lamiales</taxon>
        <taxon>Oleaceae</taxon>
        <taxon>Forsythieae</taxon>
        <taxon>Forsythia</taxon>
    </lineage>
</organism>
<dbReference type="PANTHER" id="PTHR43392">
    <property type="entry name" value="AAA-TYPE ATPASE FAMILY PROTEIN / ANKYRIN REPEAT FAMILY PROTEIN"/>
    <property type="match status" value="1"/>
</dbReference>
<dbReference type="AlphaFoldDB" id="A0ABD1X2G1"/>
<evidence type="ECO:0000256" key="1">
    <source>
        <dbReference type="ARBA" id="ARBA00022741"/>
    </source>
</evidence>
<name>A0ABD1X2G1_9LAMI</name>
<proteinExistence type="predicted"/>
<dbReference type="EMBL" id="JBFOLJ010000002">
    <property type="protein sequence ID" value="KAL2555113.1"/>
    <property type="molecule type" value="Genomic_DNA"/>
</dbReference>
<dbReference type="InterPro" id="IPR027417">
    <property type="entry name" value="P-loop_NTPase"/>
</dbReference>
<protein>
    <submittedName>
        <fullName evidence="3">AAA-type ATPase family protein/ankyrin repeat family protein</fullName>
    </submittedName>
</protein>
<keyword evidence="4" id="KW-1185">Reference proteome</keyword>
<reference evidence="4" key="1">
    <citation type="submission" date="2024-07" db="EMBL/GenBank/DDBJ databases">
        <title>Two chromosome-level genome assemblies of Korean endemic species Abeliophyllum distichum and Forsythia ovata (Oleaceae).</title>
        <authorList>
            <person name="Jang H."/>
        </authorList>
    </citation>
    <scope>NUCLEOTIDE SEQUENCE [LARGE SCALE GENOMIC DNA]</scope>
</reference>
<evidence type="ECO:0000313" key="4">
    <source>
        <dbReference type="Proteomes" id="UP001604277"/>
    </source>
</evidence>
<accession>A0ABD1X2G1</accession>
<dbReference type="Gene3D" id="3.40.50.300">
    <property type="entry name" value="P-loop containing nucleotide triphosphate hydrolases"/>
    <property type="match status" value="1"/>
</dbReference>
<dbReference type="Proteomes" id="UP001604277">
    <property type="component" value="Unassembled WGS sequence"/>
</dbReference>
<dbReference type="GO" id="GO:0005524">
    <property type="term" value="F:ATP binding"/>
    <property type="evidence" value="ECO:0007669"/>
    <property type="project" value="UniProtKB-KW"/>
</dbReference>
<comment type="caution">
    <text evidence="3">The sequence shown here is derived from an EMBL/GenBank/DDBJ whole genome shotgun (WGS) entry which is preliminary data.</text>
</comment>
<evidence type="ECO:0000256" key="2">
    <source>
        <dbReference type="ARBA" id="ARBA00022840"/>
    </source>
</evidence>
<evidence type="ECO:0000313" key="3">
    <source>
        <dbReference type="EMBL" id="KAL2555113.1"/>
    </source>
</evidence>
<dbReference type="PANTHER" id="PTHR43392:SF2">
    <property type="entry name" value="AAA-TYPE ATPASE FAMILY PROTEIN _ ANKYRIN REPEAT FAMILY PROTEIN"/>
    <property type="match status" value="1"/>
</dbReference>
<dbReference type="PRINTS" id="PR00819">
    <property type="entry name" value="CBXCFQXSUPER"/>
</dbReference>
<dbReference type="CDD" id="cd00009">
    <property type="entry name" value="AAA"/>
    <property type="match status" value="1"/>
</dbReference>